<keyword evidence="2" id="KW-1185">Reference proteome</keyword>
<gene>
    <name evidence="1" type="ORF">PO878_02500</name>
</gene>
<evidence type="ECO:0000313" key="2">
    <source>
        <dbReference type="Proteomes" id="UP001216390"/>
    </source>
</evidence>
<dbReference type="PANTHER" id="PTHR40257:SF1">
    <property type="entry name" value="DUF1330 DOMAIN-CONTAINING PROTEIN"/>
    <property type="match status" value="1"/>
</dbReference>
<dbReference type="KEGG" id="ima:PO878_02500"/>
<evidence type="ECO:0000313" key="1">
    <source>
        <dbReference type="EMBL" id="WCO67590.1"/>
    </source>
</evidence>
<dbReference type="Proteomes" id="UP001216390">
    <property type="component" value="Chromosome"/>
</dbReference>
<dbReference type="SUPFAM" id="SSF54909">
    <property type="entry name" value="Dimeric alpha+beta barrel"/>
    <property type="match status" value="1"/>
</dbReference>
<dbReference type="PANTHER" id="PTHR40257">
    <property type="match status" value="1"/>
</dbReference>
<dbReference type="InterPro" id="IPR011008">
    <property type="entry name" value="Dimeric_a/b-barrel"/>
</dbReference>
<accession>A0AAE9Y6I0</accession>
<dbReference type="AlphaFoldDB" id="A0AAE9Y6I0"/>
<protein>
    <recommendedName>
        <fullName evidence="3">DUF1330 domain-containing protein</fullName>
    </recommendedName>
</protein>
<sequence length="282" mass="31141">MSDAPLTTVPYGRLDADMVARWAALAPEDDGPVWMVNLMSYRERAAYADGRETDLTGREADDRYAPLEVLADIGAEIVLVADVEDQLLGPEPRWDRVAVVRYPSRRAFAEMATRADYRERHVHKEAGMEATIITCAVPIGSPADAMDPDALVDWGEVPHPPTDEDGPVEVLHLIRFHPGRADDEMVRYQDDAALVAVPHGVRIAGWFGIEGTVIGDGRGWDQVRFNTFPSREAFMAVVFDPQRLEAQRSHREVAIADTYTLVLRPVIDRLGASVAEARADGG</sequence>
<dbReference type="Gene3D" id="3.30.70.100">
    <property type="match status" value="2"/>
</dbReference>
<dbReference type="EMBL" id="CP116942">
    <property type="protein sequence ID" value="WCO67590.1"/>
    <property type="molecule type" value="Genomic_DNA"/>
</dbReference>
<organism evidence="1 2">
    <name type="scientific">Iamia majanohamensis</name>
    <dbReference type="NCBI Taxonomy" id="467976"/>
    <lineage>
        <taxon>Bacteria</taxon>
        <taxon>Bacillati</taxon>
        <taxon>Actinomycetota</taxon>
        <taxon>Acidimicrobiia</taxon>
        <taxon>Acidimicrobiales</taxon>
        <taxon>Iamiaceae</taxon>
        <taxon>Iamia</taxon>
    </lineage>
</organism>
<evidence type="ECO:0008006" key="3">
    <source>
        <dbReference type="Google" id="ProtNLM"/>
    </source>
</evidence>
<reference evidence="1" key="1">
    <citation type="submission" date="2023-01" db="EMBL/GenBank/DDBJ databases">
        <title>The diversity of Class Acidimicrobiia in South China Sea sediment environments and the proposal of Iamia marina sp. nov., a novel species of the genus Iamia.</title>
        <authorList>
            <person name="He Y."/>
            <person name="Tian X."/>
        </authorList>
    </citation>
    <scope>NUCLEOTIDE SEQUENCE</scope>
    <source>
        <strain evidence="1">DSM 19957</strain>
    </source>
</reference>
<name>A0AAE9Y6I0_9ACTN</name>
<proteinExistence type="predicted"/>
<dbReference type="RefSeq" id="WP_272737111.1">
    <property type="nucleotide sequence ID" value="NZ_CP116942.1"/>
</dbReference>